<dbReference type="PaxDb" id="2903-EOD33171"/>
<dbReference type="AlphaFoldDB" id="A0A0D3KBN6"/>
<evidence type="ECO:0000313" key="1">
    <source>
        <dbReference type="EnsemblProtists" id="EOD33171"/>
    </source>
</evidence>
<proteinExistence type="predicted"/>
<reference evidence="1" key="2">
    <citation type="submission" date="2024-10" db="UniProtKB">
        <authorList>
            <consortium name="EnsemblProtists"/>
        </authorList>
    </citation>
    <scope>IDENTIFICATION</scope>
</reference>
<reference evidence="2" key="1">
    <citation type="journal article" date="2013" name="Nature">
        <title>Pan genome of the phytoplankton Emiliania underpins its global distribution.</title>
        <authorList>
            <person name="Read B.A."/>
            <person name="Kegel J."/>
            <person name="Klute M.J."/>
            <person name="Kuo A."/>
            <person name="Lefebvre S.C."/>
            <person name="Maumus F."/>
            <person name="Mayer C."/>
            <person name="Miller J."/>
            <person name="Monier A."/>
            <person name="Salamov A."/>
            <person name="Young J."/>
            <person name="Aguilar M."/>
            <person name="Claverie J.M."/>
            <person name="Frickenhaus S."/>
            <person name="Gonzalez K."/>
            <person name="Herman E.K."/>
            <person name="Lin Y.C."/>
            <person name="Napier J."/>
            <person name="Ogata H."/>
            <person name="Sarno A.F."/>
            <person name="Shmutz J."/>
            <person name="Schroeder D."/>
            <person name="de Vargas C."/>
            <person name="Verret F."/>
            <person name="von Dassow P."/>
            <person name="Valentin K."/>
            <person name="Van de Peer Y."/>
            <person name="Wheeler G."/>
            <person name="Dacks J.B."/>
            <person name="Delwiche C.F."/>
            <person name="Dyhrman S.T."/>
            <person name="Glockner G."/>
            <person name="John U."/>
            <person name="Richards T."/>
            <person name="Worden A.Z."/>
            <person name="Zhang X."/>
            <person name="Grigoriev I.V."/>
            <person name="Allen A.E."/>
            <person name="Bidle K."/>
            <person name="Borodovsky M."/>
            <person name="Bowler C."/>
            <person name="Brownlee C."/>
            <person name="Cock J.M."/>
            <person name="Elias M."/>
            <person name="Gladyshev V.N."/>
            <person name="Groth M."/>
            <person name="Guda C."/>
            <person name="Hadaegh A."/>
            <person name="Iglesias-Rodriguez M.D."/>
            <person name="Jenkins J."/>
            <person name="Jones B.M."/>
            <person name="Lawson T."/>
            <person name="Leese F."/>
            <person name="Lindquist E."/>
            <person name="Lobanov A."/>
            <person name="Lomsadze A."/>
            <person name="Malik S.B."/>
            <person name="Marsh M.E."/>
            <person name="Mackinder L."/>
            <person name="Mock T."/>
            <person name="Mueller-Roeber B."/>
            <person name="Pagarete A."/>
            <person name="Parker M."/>
            <person name="Probert I."/>
            <person name="Quesneville H."/>
            <person name="Raines C."/>
            <person name="Rensing S.A."/>
            <person name="Riano-Pachon D.M."/>
            <person name="Richier S."/>
            <person name="Rokitta S."/>
            <person name="Shiraiwa Y."/>
            <person name="Soanes D.M."/>
            <person name="van der Giezen M."/>
            <person name="Wahlund T.M."/>
            <person name="Williams B."/>
            <person name="Wilson W."/>
            <person name="Wolfe G."/>
            <person name="Wurch L.L."/>
        </authorList>
    </citation>
    <scope>NUCLEOTIDE SEQUENCE</scope>
</reference>
<name>A0A0D3KBN6_EMIH1</name>
<dbReference type="HOGENOM" id="CLU_534677_0_0_1"/>
<dbReference type="Proteomes" id="UP000013827">
    <property type="component" value="Unassembled WGS sequence"/>
</dbReference>
<sequence length="510" mass="55555">MHLRIPRDCEDCDEEEDCDSPCADDQPEHTAATCGTDECGDYLASVTDEDLSTAVEIGFPSCVNNTVLSGAAAYGNMGTAYLNLYYRSVARECELSDRLALSTDIDYTTCMGAYSLFTELEAWCPRDCENCDEEEDCDNPCADDQPEHTAATCGTDECGDYLASVTDEDLSTAVEIGFPSCVNNTVLSGAAAYGNMGTAYLNLYYRSVARECELYDRLALSTDIDYTTCMGAYSLFTELEAWCPRDCENCDEEEDCDNPCADDQPEHTAATCGTDECGDYLASVTDEDLSTAVEVGFPSCVNNTVLSGAAAYGNMGTAYLNLYYRSVARECELYDRLALSTDIDYTTCMGAYSLFTELEAWCPRDCENCDEEEDCDNPCADDQPEHTAATCGTDECGDYLASVTDEDLSTAVEVGFPSCVNNTVLSGAAAYGNLYHLNQYYARTAGQCELSDRLALSTVGNKTSRRQLDEQLPPASRAAKAAIHQARLPGLQARLREIADKLLNKNWATL</sequence>
<organism evidence="1 2">
    <name type="scientific">Emiliania huxleyi (strain CCMP1516)</name>
    <dbReference type="NCBI Taxonomy" id="280463"/>
    <lineage>
        <taxon>Eukaryota</taxon>
        <taxon>Haptista</taxon>
        <taxon>Haptophyta</taxon>
        <taxon>Prymnesiophyceae</taxon>
        <taxon>Isochrysidales</taxon>
        <taxon>Noelaerhabdaceae</taxon>
        <taxon>Emiliania</taxon>
    </lineage>
</organism>
<dbReference type="EnsemblProtists" id="EOD33171">
    <property type="protein sequence ID" value="EOD33171"/>
    <property type="gene ID" value="EMIHUDRAFT_98868"/>
</dbReference>
<dbReference type="KEGG" id="ehx:EMIHUDRAFT_98868"/>
<dbReference type="RefSeq" id="XP_005785600.1">
    <property type="nucleotide sequence ID" value="XM_005785543.1"/>
</dbReference>
<protein>
    <submittedName>
        <fullName evidence="1">Uncharacterized protein</fullName>
    </submittedName>
</protein>
<dbReference type="GeneID" id="17278442"/>
<evidence type="ECO:0000313" key="2">
    <source>
        <dbReference type="Proteomes" id="UP000013827"/>
    </source>
</evidence>
<keyword evidence="2" id="KW-1185">Reference proteome</keyword>
<accession>A0A0D3KBN6</accession>